<evidence type="ECO:0000259" key="9">
    <source>
        <dbReference type="PROSITE" id="PS50850"/>
    </source>
</evidence>
<protein>
    <recommendedName>
        <fullName evidence="9">Major facilitator superfamily (MFS) profile domain-containing protein</fullName>
    </recommendedName>
</protein>
<dbReference type="GO" id="GO:0005886">
    <property type="term" value="C:plasma membrane"/>
    <property type="evidence" value="ECO:0007669"/>
    <property type="project" value="UniProtKB-SubCell"/>
</dbReference>
<dbReference type="PANTHER" id="PTHR48021:SF7">
    <property type="entry name" value="RH09188P"/>
    <property type="match status" value="1"/>
</dbReference>
<gene>
    <name evidence="10" type="ORF">TSAR_003959</name>
</gene>
<comment type="similarity">
    <text evidence="7">Belongs to the major facilitator superfamily. Sugar transporter (TC 2.A.1.1) family.</text>
</comment>
<accession>A0A232ESL4</accession>
<dbReference type="InterPro" id="IPR005829">
    <property type="entry name" value="Sugar_transporter_CS"/>
</dbReference>
<dbReference type="PRINTS" id="PR00171">
    <property type="entry name" value="SUGRTRNSPORT"/>
</dbReference>
<dbReference type="InterPro" id="IPR005828">
    <property type="entry name" value="MFS_sugar_transport-like"/>
</dbReference>
<evidence type="ECO:0000313" key="10">
    <source>
        <dbReference type="EMBL" id="OXU21332.1"/>
    </source>
</evidence>
<dbReference type="PROSITE" id="PS50850">
    <property type="entry name" value="MFS"/>
    <property type="match status" value="1"/>
</dbReference>
<evidence type="ECO:0000256" key="1">
    <source>
        <dbReference type="ARBA" id="ARBA00004651"/>
    </source>
</evidence>
<dbReference type="PROSITE" id="PS00217">
    <property type="entry name" value="SUGAR_TRANSPORT_2"/>
    <property type="match status" value="1"/>
</dbReference>
<evidence type="ECO:0000313" key="11">
    <source>
        <dbReference type="Proteomes" id="UP000215335"/>
    </source>
</evidence>
<dbReference type="InterPro" id="IPR036259">
    <property type="entry name" value="MFS_trans_sf"/>
</dbReference>
<comment type="subcellular location">
    <subcellularLocation>
        <location evidence="1">Cell membrane</location>
        <topology evidence="1">Multi-pass membrane protein</topology>
    </subcellularLocation>
</comment>
<keyword evidence="5" id="KW-0472">Membrane</keyword>
<evidence type="ECO:0000256" key="2">
    <source>
        <dbReference type="ARBA" id="ARBA00022475"/>
    </source>
</evidence>
<proteinExistence type="inferred from homology"/>
<dbReference type="PROSITE" id="PS00216">
    <property type="entry name" value="SUGAR_TRANSPORT_1"/>
    <property type="match status" value="1"/>
</dbReference>
<keyword evidence="4" id="KW-1133">Transmembrane helix</keyword>
<dbReference type="GO" id="GO:0051119">
    <property type="term" value="F:sugar transmembrane transporter activity"/>
    <property type="evidence" value="ECO:0007669"/>
    <property type="project" value="InterPro"/>
</dbReference>
<dbReference type="InterPro" id="IPR020846">
    <property type="entry name" value="MFS_dom"/>
</dbReference>
<dbReference type="NCBIfam" id="TIGR00879">
    <property type="entry name" value="SP"/>
    <property type="match status" value="1"/>
</dbReference>
<dbReference type="AlphaFoldDB" id="A0A232ESL4"/>
<dbReference type="Proteomes" id="UP000215335">
    <property type="component" value="Unassembled WGS sequence"/>
</dbReference>
<dbReference type="STRING" id="543379.A0A232ESL4"/>
<evidence type="ECO:0000256" key="5">
    <source>
        <dbReference type="ARBA" id="ARBA00023136"/>
    </source>
</evidence>
<dbReference type="SUPFAM" id="SSF103473">
    <property type="entry name" value="MFS general substrate transporter"/>
    <property type="match status" value="1"/>
</dbReference>
<feature type="domain" description="Major facilitator superfamily (MFS) profile" evidence="9">
    <location>
        <begin position="77"/>
        <end position="507"/>
    </location>
</feature>
<evidence type="ECO:0000256" key="3">
    <source>
        <dbReference type="ARBA" id="ARBA00022692"/>
    </source>
</evidence>
<dbReference type="Gene3D" id="1.20.1250.20">
    <property type="entry name" value="MFS general substrate transporter like domains"/>
    <property type="match status" value="1"/>
</dbReference>
<dbReference type="PANTHER" id="PTHR48021">
    <property type="match status" value="1"/>
</dbReference>
<sequence length="548" mass="60100">MPGPRNYETFNRPSTSSSSNESIYQIARKNSVVLDAEKATLVDQNCNATKIQLASTNGTLDKNDAPERKKRKGSPYRQILAALVAQLGTVNTGMVFAYSAIAIPQLKANDSAIPIDDSQQSWIASMSAIGTPIGCLFTGYLMDVLGRKYSLIVTEIPALLGWILIFYASDVRMIYAGRFFTGLGSGMVGAPARVYTSEVTQPHLRGTLTAIASVGVSTGVLVEYTLGAVLNWKTVAGISAIVPAAAVVLMFLFPETPSYLISVNKQQEARESLQKFRSTSYDLNEEMDILVNFSNKNNLKRLTGLREILKALVQPNALKPFALLFLYFLIYQWTGTNAVTFYAVDIIADSGIKLNKYLVAVLLGVVRLASTIAACIACRRFGRRPMTFISSIGCGVAMLSFGSYVSFKDQLSNYSWIPVVCIMGYTIACTLGFLVIPWIMIGEIYPVQIRGLAGGLTTMSTHFFVFTVVKTYPMLVSSLSQQGVYFLYGTISIVGTIYFYICLPETKNKTLQEIEDYFSGRNNNLHTGRIAVSKPKILEVKKGQTLPT</sequence>
<keyword evidence="11" id="KW-1185">Reference proteome</keyword>
<evidence type="ECO:0000256" key="7">
    <source>
        <dbReference type="RuleBase" id="RU003346"/>
    </source>
</evidence>
<evidence type="ECO:0000256" key="8">
    <source>
        <dbReference type="SAM" id="MobiDB-lite"/>
    </source>
</evidence>
<dbReference type="InterPro" id="IPR050549">
    <property type="entry name" value="MFS_Trehalose_Transporter"/>
</dbReference>
<dbReference type="FunFam" id="1.20.1250.20:FF:000249">
    <property type="entry name" value="facilitated trehalose transporter Tret1"/>
    <property type="match status" value="1"/>
</dbReference>
<dbReference type="InterPro" id="IPR044775">
    <property type="entry name" value="MFS_ERD6/Tret1-like"/>
</dbReference>
<dbReference type="OrthoDB" id="6612291at2759"/>
<dbReference type="CDD" id="cd17358">
    <property type="entry name" value="MFS_GLUT6_8_Class3_like"/>
    <property type="match status" value="1"/>
</dbReference>
<keyword evidence="2" id="KW-1003">Cell membrane</keyword>
<dbReference type="EMBL" id="NNAY01002414">
    <property type="protein sequence ID" value="OXU21332.1"/>
    <property type="molecule type" value="Genomic_DNA"/>
</dbReference>
<organism evidence="10 11">
    <name type="scientific">Trichomalopsis sarcophagae</name>
    <dbReference type="NCBI Taxonomy" id="543379"/>
    <lineage>
        <taxon>Eukaryota</taxon>
        <taxon>Metazoa</taxon>
        <taxon>Ecdysozoa</taxon>
        <taxon>Arthropoda</taxon>
        <taxon>Hexapoda</taxon>
        <taxon>Insecta</taxon>
        <taxon>Pterygota</taxon>
        <taxon>Neoptera</taxon>
        <taxon>Endopterygota</taxon>
        <taxon>Hymenoptera</taxon>
        <taxon>Apocrita</taxon>
        <taxon>Proctotrupomorpha</taxon>
        <taxon>Chalcidoidea</taxon>
        <taxon>Pteromalidae</taxon>
        <taxon>Pteromalinae</taxon>
        <taxon>Trichomalopsis</taxon>
    </lineage>
</organism>
<dbReference type="InterPro" id="IPR003663">
    <property type="entry name" value="Sugar/inositol_transpt"/>
</dbReference>
<evidence type="ECO:0000256" key="4">
    <source>
        <dbReference type="ARBA" id="ARBA00022989"/>
    </source>
</evidence>
<name>A0A232ESL4_9HYME</name>
<reference evidence="10 11" key="1">
    <citation type="journal article" date="2017" name="Curr. Biol.">
        <title>The Evolution of Venom by Co-option of Single-Copy Genes.</title>
        <authorList>
            <person name="Martinson E.O."/>
            <person name="Mrinalini"/>
            <person name="Kelkar Y.D."/>
            <person name="Chang C.H."/>
            <person name="Werren J.H."/>
        </authorList>
    </citation>
    <scope>NUCLEOTIDE SEQUENCE [LARGE SCALE GENOMIC DNA]</scope>
    <source>
        <strain evidence="10 11">Alberta</strain>
        <tissue evidence="10">Whole body</tissue>
    </source>
</reference>
<feature type="region of interest" description="Disordered" evidence="8">
    <location>
        <begin position="1"/>
        <end position="22"/>
    </location>
</feature>
<keyword evidence="7" id="KW-0813">Transport</keyword>
<comment type="caution">
    <text evidence="10">The sequence shown here is derived from an EMBL/GenBank/DDBJ whole genome shotgun (WGS) entry which is preliminary data.</text>
</comment>
<keyword evidence="3" id="KW-0812">Transmembrane</keyword>
<keyword evidence="6" id="KW-0325">Glycoprotein</keyword>
<dbReference type="Pfam" id="PF00083">
    <property type="entry name" value="Sugar_tr"/>
    <property type="match status" value="1"/>
</dbReference>
<evidence type="ECO:0000256" key="6">
    <source>
        <dbReference type="ARBA" id="ARBA00023180"/>
    </source>
</evidence>